<dbReference type="GO" id="GO:0004061">
    <property type="term" value="F:arylformamidase activity"/>
    <property type="evidence" value="ECO:0007669"/>
    <property type="project" value="InterPro"/>
</dbReference>
<dbReference type="PANTHER" id="PTHR43564">
    <property type="entry name" value="KYNURENINE FORMAMIDASE-LIKE PROTEIN"/>
    <property type="match status" value="1"/>
</dbReference>
<dbReference type="Pfam" id="PF04199">
    <property type="entry name" value="Cyclase"/>
    <property type="match status" value="1"/>
</dbReference>
<reference evidence="2" key="1">
    <citation type="submission" date="2020-11" db="EMBL/GenBank/DDBJ databases">
        <authorList>
            <person name="Tran Van P."/>
        </authorList>
    </citation>
    <scope>NUCLEOTIDE SEQUENCE</scope>
</reference>
<evidence type="ECO:0000313" key="2">
    <source>
        <dbReference type="EMBL" id="CAD7629121.1"/>
    </source>
</evidence>
<keyword evidence="3" id="KW-1185">Reference proteome</keyword>
<dbReference type="InterPro" id="IPR037175">
    <property type="entry name" value="KFase_sf"/>
</dbReference>
<dbReference type="EMBL" id="CAJPIZ010006464">
    <property type="protein sequence ID" value="CAG2109551.1"/>
    <property type="molecule type" value="Genomic_DNA"/>
</dbReference>
<proteinExistence type="inferred from homology"/>
<organism evidence="2">
    <name type="scientific">Medioppia subpectinata</name>
    <dbReference type="NCBI Taxonomy" id="1979941"/>
    <lineage>
        <taxon>Eukaryota</taxon>
        <taxon>Metazoa</taxon>
        <taxon>Ecdysozoa</taxon>
        <taxon>Arthropoda</taxon>
        <taxon>Chelicerata</taxon>
        <taxon>Arachnida</taxon>
        <taxon>Acari</taxon>
        <taxon>Acariformes</taxon>
        <taxon>Sarcoptiformes</taxon>
        <taxon>Oribatida</taxon>
        <taxon>Brachypylina</taxon>
        <taxon>Oppioidea</taxon>
        <taxon>Oppiidae</taxon>
        <taxon>Medioppia</taxon>
    </lineage>
</organism>
<evidence type="ECO:0000256" key="1">
    <source>
        <dbReference type="ARBA" id="ARBA00007865"/>
    </source>
</evidence>
<evidence type="ECO:0000313" key="3">
    <source>
        <dbReference type="Proteomes" id="UP000759131"/>
    </source>
</evidence>
<dbReference type="AlphaFoldDB" id="A0A7R9Q1S2"/>
<dbReference type="OrthoDB" id="7108654at2759"/>
<name>A0A7R9Q1S2_9ACAR</name>
<comment type="similarity">
    <text evidence="1">Belongs to the Cyclase 1 superfamily.</text>
</comment>
<dbReference type="Gene3D" id="3.50.30.50">
    <property type="entry name" value="Putative cyclase"/>
    <property type="match status" value="1"/>
</dbReference>
<dbReference type="InterPro" id="IPR007325">
    <property type="entry name" value="KFase/CYL"/>
</dbReference>
<dbReference type="GO" id="GO:0019441">
    <property type="term" value="P:L-tryptophan catabolic process to kynurenine"/>
    <property type="evidence" value="ECO:0007669"/>
    <property type="project" value="InterPro"/>
</dbReference>
<dbReference type="PANTHER" id="PTHR43564:SF2">
    <property type="entry name" value="BLR6059 PROTEIN"/>
    <property type="match status" value="1"/>
</dbReference>
<accession>A0A7R9Q1S2</accession>
<dbReference type="Proteomes" id="UP000759131">
    <property type="component" value="Unassembled WGS sequence"/>
</dbReference>
<dbReference type="EMBL" id="OC861039">
    <property type="protein sequence ID" value="CAD7629121.1"/>
    <property type="molecule type" value="Genomic_DNA"/>
</dbReference>
<dbReference type="SUPFAM" id="SSF102198">
    <property type="entry name" value="Putative cyclase"/>
    <property type="match status" value="1"/>
</dbReference>
<sequence length="225" mass="24845">MATHTGTHLDAPCHFARGKWSVADIPLENFVDRPVAVIDIVDQSVATRDYELSVSDIKEWEKMNGEIADKSVILVKSGWGRFWPKKLEYFGTETKDISLLHFPGVHPDAAQWITENRQIVGIGIDSPSIDNGQSKHYKSHQIFAANNIYHLENIAQTIHKLPATGARLTLLPLKIEGASGTSVTVIAQIDDNNDISISAKCAPNLLLAFMPSLLASFVTLRYIIS</sequence>
<protein>
    <recommendedName>
        <fullName evidence="4">Cyclase</fullName>
    </recommendedName>
</protein>
<gene>
    <name evidence="2" type="ORF">OSB1V03_LOCUS9538</name>
</gene>
<evidence type="ECO:0008006" key="4">
    <source>
        <dbReference type="Google" id="ProtNLM"/>
    </source>
</evidence>